<dbReference type="PANTHER" id="PTHR16470">
    <property type="entry name" value="UBIQUITIN DOMAIN-CONTAINING PROTEIN UBFD1"/>
    <property type="match status" value="1"/>
</dbReference>
<dbReference type="InterPro" id="IPR029071">
    <property type="entry name" value="Ubiquitin-like_domsf"/>
</dbReference>
<protein>
    <submittedName>
        <fullName evidence="3">Ubiquitin domain-containing protein UBFD1-like isoform X2</fullName>
    </submittedName>
</protein>
<proteinExistence type="predicted"/>
<feature type="domain" description="Ubiquitin-like" evidence="2">
    <location>
        <begin position="26"/>
        <end position="95"/>
    </location>
</feature>
<feature type="non-terminal residue" evidence="3">
    <location>
        <position position="245"/>
    </location>
</feature>
<dbReference type="AlphaFoldDB" id="A0A443SCE5"/>
<dbReference type="InterPro" id="IPR000626">
    <property type="entry name" value="Ubiquitin-like_dom"/>
</dbReference>
<evidence type="ECO:0000313" key="4">
    <source>
        <dbReference type="Proteomes" id="UP000288716"/>
    </source>
</evidence>
<evidence type="ECO:0000256" key="1">
    <source>
        <dbReference type="SAM" id="MobiDB-lite"/>
    </source>
</evidence>
<reference evidence="3 4" key="1">
    <citation type="journal article" date="2018" name="Gigascience">
        <title>Genomes of trombidid mites reveal novel predicted allergens and laterally-transferred genes associated with secondary metabolism.</title>
        <authorList>
            <person name="Dong X."/>
            <person name="Chaisiri K."/>
            <person name="Xia D."/>
            <person name="Armstrong S.D."/>
            <person name="Fang Y."/>
            <person name="Donnelly M.J."/>
            <person name="Kadowaki T."/>
            <person name="McGarry J.W."/>
            <person name="Darby A.C."/>
            <person name="Makepeace B.L."/>
        </authorList>
    </citation>
    <scope>NUCLEOTIDE SEQUENCE [LARGE SCALE GENOMIC DNA]</scope>
    <source>
        <strain evidence="3">UoL-UT</strain>
    </source>
</reference>
<dbReference type="Pfam" id="PF00240">
    <property type="entry name" value="ubiquitin"/>
    <property type="match status" value="1"/>
</dbReference>
<dbReference type="SUPFAM" id="SSF54236">
    <property type="entry name" value="Ubiquitin-like"/>
    <property type="match status" value="1"/>
</dbReference>
<evidence type="ECO:0000313" key="3">
    <source>
        <dbReference type="EMBL" id="RWS25213.1"/>
    </source>
</evidence>
<dbReference type="Pfam" id="PF25343">
    <property type="entry name" value="PH_UBFD1_C"/>
    <property type="match status" value="1"/>
</dbReference>
<dbReference type="PROSITE" id="PS50053">
    <property type="entry name" value="UBIQUITIN_2"/>
    <property type="match status" value="1"/>
</dbReference>
<dbReference type="Gene3D" id="3.10.20.90">
    <property type="entry name" value="Phosphatidylinositol 3-kinase Catalytic Subunit, Chain A, domain 1"/>
    <property type="match status" value="1"/>
</dbReference>
<dbReference type="InterPro" id="IPR019954">
    <property type="entry name" value="Ubiquitin_CS"/>
</dbReference>
<dbReference type="PROSITE" id="PS00299">
    <property type="entry name" value="UBIQUITIN_1"/>
    <property type="match status" value="1"/>
</dbReference>
<dbReference type="GO" id="GO:0003723">
    <property type="term" value="F:RNA binding"/>
    <property type="evidence" value="ECO:0007669"/>
    <property type="project" value="TreeGrafter"/>
</dbReference>
<feature type="region of interest" description="Disordered" evidence="1">
    <location>
        <begin position="1"/>
        <end position="21"/>
    </location>
</feature>
<dbReference type="STRING" id="299467.A0A443SCE5"/>
<feature type="compositionally biased region" description="Low complexity" evidence="1">
    <location>
        <begin position="1"/>
        <end position="13"/>
    </location>
</feature>
<evidence type="ECO:0000259" key="2">
    <source>
        <dbReference type="PROSITE" id="PS50053"/>
    </source>
</evidence>
<dbReference type="SMART" id="SM00213">
    <property type="entry name" value="UBQ"/>
    <property type="match status" value="1"/>
</dbReference>
<dbReference type="Proteomes" id="UP000288716">
    <property type="component" value="Unassembled WGS sequence"/>
</dbReference>
<comment type="caution">
    <text evidence="3">The sequence shown here is derived from an EMBL/GenBank/DDBJ whole genome shotgun (WGS) entry which is preliminary data.</text>
</comment>
<sequence length="245" mass="27517">MESQTGEESTSSSNIKNENGNECESEKVELKIIYNRERVDVVFDIDATVLKLKEHIQSLFGVPPIMQKILFKGIAKDDKTLRESGFVNGSKVMVMGSTLNDVMSVNAITKADTKEEKSPSSVKEPLCKLPQHKKVIDKGVPPDAMPGWKNGVTTLPPEPLYGMYNKSGGKVRLTFKLEEDQVWIGTRERTEKISMTSVRAVISEPIEGHEEYHMIALQLGPTEASRYWIYWVPAQYVKAIKDTIL</sequence>
<organism evidence="3 4">
    <name type="scientific">Leptotrombidium deliense</name>
    <dbReference type="NCBI Taxonomy" id="299467"/>
    <lineage>
        <taxon>Eukaryota</taxon>
        <taxon>Metazoa</taxon>
        <taxon>Ecdysozoa</taxon>
        <taxon>Arthropoda</taxon>
        <taxon>Chelicerata</taxon>
        <taxon>Arachnida</taxon>
        <taxon>Acari</taxon>
        <taxon>Acariformes</taxon>
        <taxon>Trombidiformes</taxon>
        <taxon>Prostigmata</taxon>
        <taxon>Anystina</taxon>
        <taxon>Parasitengona</taxon>
        <taxon>Trombiculoidea</taxon>
        <taxon>Trombiculidae</taxon>
        <taxon>Leptotrombidium</taxon>
    </lineage>
</organism>
<dbReference type="CDD" id="cd17047">
    <property type="entry name" value="Ubl_UBFD1"/>
    <property type="match status" value="1"/>
</dbReference>
<dbReference type="GO" id="GO:0045296">
    <property type="term" value="F:cadherin binding"/>
    <property type="evidence" value="ECO:0007669"/>
    <property type="project" value="TreeGrafter"/>
</dbReference>
<accession>A0A443SCE5</accession>
<dbReference type="EMBL" id="NCKV01003950">
    <property type="protein sequence ID" value="RWS25213.1"/>
    <property type="molecule type" value="Genomic_DNA"/>
</dbReference>
<dbReference type="InterPro" id="IPR057455">
    <property type="entry name" value="UBFD1_C"/>
</dbReference>
<dbReference type="PANTHER" id="PTHR16470:SF0">
    <property type="entry name" value="UBIQUITIN DOMAIN-CONTAINING PROTEIN UBFD1"/>
    <property type="match status" value="1"/>
</dbReference>
<keyword evidence="4" id="KW-1185">Reference proteome</keyword>
<dbReference type="InterPro" id="IPR039120">
    <property type="entry name" value="UBFD1"/>
</dbReference>
<dbReference type="OrthoDB" id="267397at2759"/>
<name>A0A443SCE5_9ACAR</name>
<dbReference type="VEuPathDB" id="VectorBase:LDEU006827"/>
<gene>
    <name evidence="3" type="ORF">B4U80_07610</name>
</gene>